<protein>
    <submittedName>
        <fullName evidence="1">Uncharacterized protein</fullName>
    </submittedName>
</protein>
<dbReference type="RefSeq" id="WP_220747970.1">
    <property type="nucleotide sequence ID" value="NZ_BPFH01000002.1"/>
</dbReference>
<gene>
    <name evidence="1" type="ORF">JANAI62_10580</name>
</gene>
<keyword evidence="2" id="KW-1185">Reference proteome</keyword>
<proteinExistence type="predicted"/>
<name>A0ABQ4NJ41_9RHOB</name>
<evidence type="ECO:0000313" key="1">
    <source>
        <dbReference type="EMBL" id="GIT94435.1"/>
    </source>
</evidence>
<dbReference type="EMBL" id="BPFH01000002">
    <property type="protein sequence ID" value="GIT94435.1"/>
    <property type="molecule type" value="Genomic_DNA"/>
</dbReference>
<reference evidence="1 2" key="1">
    <citation type="submission" date="2021-05" db="EMBL/GenBank/DDBJ databases">
        <title>Bacteria Genome sequencing.</title>
        <authorList>
            <person name="Takabe Y."/>
            <person name="Nakajima Y."/>
            <person name="Suzuki S."/>
            <person name="Shiozaki T."/>
        </authorList>
    </citation>
    <scope>NUCLEOTIDE SEQUENCE [LARGE SCALE GENOMIC DNA]</scope>
    <source>
        <strain evidence="1 2">AI_62</strain>
    </source>
</reference>
<accession>A0ABQ4NJ41</accession>
<evidence type="ECO:0000313" key="2">
    <source>
        <dbReference type="Proteomes" id="UP000786693"/>
    </source>
</evidence>
<dbReference type="Proteomes" id="UP000786693">
    <property type="component" value="Unassembled WGS sequence"/>
</dbReference>
<sequence length="143" mass="15265">MTDAHLWERQFLNILGQAAPEAPPAEAILFRRAAIARCHPGGGGACLLLAAAEVLAEEGLTPPRVMGCLRAALVEAPIHLSEEWFWNAGRGDLRPLADMAPHARHAGVAGPEVVIERWGRCRLARISLPVVAALTVSAIACRL</sequence>
<organism evidence="1 2">
    <name type="scientific">Jannaschia pagri</name>
    <dbReference type="NCBI Taxonomy" id="2829797"/>
    <lineage>
        <taxon>Bacteria</taxon>
        <taxon>Pseudomonadati</taxon>
        <taxon>Pseudomonadota</taxon>
        <taxon>Alphaproteobacteria</taxon>
        <taxon>Rhodobacterales</taxon>
        <taxon>Roseobacteraceae</taxon>
        <taxon>Jannaschia</taxon>
    </lineage>
</organism>
<comment type="caution">
    <text evidence="1">The sequence shown here is derived from an EMBL/GenBank/DDBJ whole genome shotgun (WGS) entry which is preliminary data.</text>
</comment>